<keyword evidence="11 12" id="KW-0407">Ion channel</keyword>
<comment type="subcellular location">
    <subcellularLocation>
        <location evidence="1">Membrane</location>
        <topology evidence="1">Multi-pass membrane protein</topology>
    </subcellularLocation>
</comment>
<dbReference type="Pfam" id="PF00858">
    <property type="entry name" value="ASC"/>
    <property type="match status" value="1"/>
</dbReference>
<dbReference type="AlphaFoldDB" id="A0AAD9VQ22"/>
<dbReference type="Proteomes" id="UP001258017">
    <property type="component" value="Unassembled WGS sequence"/>
</dbReference>
<keyword evidence="4 12" id="KW-0894">Sodium channel</keyword>
<evidence type="ECO:0000256" key="8">
    <source>
        <dbReference type="ARBA" id="ARBA00023065"/>
    </source>
</evidence>
<evidence type="ECO:0000313" key="15">
    <source>
        <dbReference type="Proteomes" id="UP001258017"/>
    </source>
</evidence>
<dbReference type="PANTHER" id="PTHR11690:SF175">
    <property type="entry name" value="PICKPOCKET 13-RELATED"/>
    <property type="match status" value="1"/>
</dbReference>
<evidence type="ECO:0000256" key="11">
    <source>
        <dbReference type="ARBA" id="ARBA00023303"/>
    </source>
</evidence>
<reference evidence="14" key="1">
    <citation type="submission" date="2021-08" db="EMBL/GenBank/DDBJ databases">
        <authorList>
            <person name="Misof B."/>
            <person name="Oliver O."/>
            <person name="Podsiadlowski L."/>
            <person name="Donath A."/>
            <person name="Peters R."/>
            <person name="Mayer C."/>
            <person name="Rust J."/>
            <person name="Gunkel S."/>
            <person name="Lesny P."/>
            <person name="Martin S."/>
            <person name="Oeyen J.P."/>
            <person name="Petersen M."/>
            <person name="Panagiotis P."/>
            <person name="Wilbrandt J."/>
            <person name="Tanja T."/>
        </authorList>
    </citation>
    <scope>NUCLEOTIDE SEQUENCE</scope>
    <source>
        <strain evidence="14">GBR_01_08_01A</strain>
        <tissue evidence="14">Thorax + abdomen</tissue>
    </source>
</reference>
<dbReference type="PANTHER" id="PTHR11690">
    <property type="entry name" value="AMILORIDE-SENSITIVE SODIUM CHANNEL-RELATED"/>
    <property type="match status" value="1"/>
</dbReference>
<comment type="similarity">
    <text evidence="2 12">Belongs to the amiloride-sensitive sodium channel (TC 1.A.6) family.</text>
</comment>
<keyword evidence="9 13" id="KW-0472">Membrane</keyword>
<evidence type="ECO:0000256" key="13">
    <source>
        <dbReference type="SAM" id="Phobius"/>
    </source>
</evidence>
<dbReference type="GO" id="GO:0005886">
    <property type="term" value="C:plasma membrane"/>
    <property type="evidence" value="ECO:0007669"/>
    <property type="project" value="TreeGrafter"/>
</dbReference>
<keyword evidence="15" id="KW-1185">Reference proteome</keyword>
<evidence type="ECO:0000256" key="5">
    <source>
        <dbReference type="ARBA" id="ARBA00022692"/>
    </source>
</evidence>
<keyword evidence="10 12" id="KW-0739">Sodium transport</keyword>
<keyword evidence="7" id="KW-0915">Sodium</keyword>
<organism evidence="14 15">
    <name type="scientific">Odynerus spinipes</name>
    <dbReference type="NCBI Taxonomy" id="1348599"/>
    <lineage>
        <taxon>Eukaryota</taxon>
        <taxon>Metazoa</taxon>
        <taxon>Ecdysozoa</taxon>
        <taxon>Arthropoda</taxon>
        <taxon>Hexapoda</taxon>
        <taxon>Insecta</taxon>
        <taxon>Pterygota</taxon>
        <taxon>Neoptera</taxon>
        <taxon>Endopterygota</taxon>
        <taxon>Hymenoptera</taxon>
        <taxon>Apocrita</taxon>
        <taxon>Aculeata</taxon>
        <taxon>Vespoidea</taxon>
        <taxon>Vespidae</taxon>
        <taxon>Eumeninae</taxon>
        <taxon>Odynerus</taxon>
    </lineage>
</organism>
<comment type="caution">
    <text evidence="14">The sequence shown here is derived from an EMBL/GenBank/DDBJ whole genome shotgun (WGS) entry which is preliminary data.</text>
</comment>
<gene>
    <name evidence="14" type="ORF">KPH14_004823</name>
</gene>
<evidence type="ECO:0000256" key="4">
    <source>
        <dbReference type="ARBA" id="ARBA00022461"/>
    </source>
</evidence>
<keyword evidence="5 12" id="KW-0812">Transmembrane</keyword>
<keyword evidence="3 12" id="KW-0813">Transport</keyword>
<dbReference type="GO" id="GO:0015280">
    <property type="term" value="F:ligand-gated sodium channel activity"/>
    <property type="evidence" value="ECO:0007669"/>
    <property type="project" value="TreeGrafter"/>
</dbReference>
<evidence type="ECO:0000256" key="12">
    <source>
        <dbReference type="RuleBase" id="RU000679"/>
    </source>
</evidence>
<feature type="transmembrane region" description="Helical" evidence="13">
    <location>
        <begin position="396"/>
        <end position="423"/>
    </location>
</feature>
<accession>A0AAD9VQ22</accession>
<dbReference type="Gene3D" id="1.10.287.770">
    <property type="entry name" value="YojJ-like"/>
    <property type="match status" value="1"/>
</dbReference>
<sequence length="430" mass="49950">MWRHIIWCWKVLKQYLSNCSIHGVKYLVSANTLHIERCFWLLSCALSWWGCALVIRDSIDDYLEYPIDVSAETSYIKWEVPFPSVAICIKFSSDLKNKYNFKQPPSTLEFSASSATKKRNVSAEELLQAYQTLQISCTDFMGNCSWNDVQFNCCDEFKPLHKTGVGYCYAINSRHIKPHRDSNIKFWINRTVEAGNLVIDLIANQNTNSYIPRFITAYVLDNLQLPILITPAERIITMVRKGHVTQVELVLLPIYNERGVQNFPVRLRNCRFSHETDKDSMFDLYSDDSCTMEGFMREMVKYCGCVSFYYPTPAGARTCNLTELHCLSENKKNIMSQASTTLRCYPLCEKNAMYINVNKPLQMDDIDDEVIRMHFMLLSRPRVRYRRYVVHSLVDVVVAVGSALGLFMGASILSFFEIPYWLFYRRDRMA</sequence>
<dbReference type="Gene3D" id="1.10.287.820">
    <property type="entry name" value="Acid-sensing ion channel domain"/>
    <property type="match status" value="1"/>
</dbReference>
<evidence type="ECO:0000256" key="10">
    <source>
        <dbReference type="ARBA" id="ARBA00023201"/>
    </source>
</evidence>
<keyword evidence="8 12" id="KW-0406">Ion transport</keyword>
<name>A0AAD9VQ22_9HYME</name>
<evidence type="ECO:0000256" key="1">
    <source>
        <dbReference type="ARBA" id="ARBA00004141"/>
    </source>
</evidence>
<protein>
    <submittedName>
        <fullName evidence="14">Uncharacterized protein</fullName>
    </submittedName>
</protein>
<evidence type="ECO:0000256" key="2">
    <source>
        <dbReference type="ARBA" id="ARBA00007193"/>
    </source>
</evidence>
<dbReference type="InterPro" id="IPR001873">
    <property type="entry name" value="ENaC"/>
</dbReference>
<evidence type="ECO:0000256" key="6">
    <source>
        <dbReference type="ARBA" id="ARBA00022989"/>
    </source>
</evidence>
<proteinExistence type="inferred from homology"/>
<evidence type="ECO:0000256" key="7">
    <source>
        <dbReference type="ARBA" id="ARBA00023053"/>
    </source>
</evidence>
<evidence type="ECO:0000256" key="9">
    <source>
        <dbReference type="ARBA" id="ARBA00023136"/>
    </source>
</evidence>
<dbReference type="Gene3D" id="2.60.470.10">
    <property type="entry name" value="Acid-sensing ion channels like domains"/>
    <property type="match status" value="1"/>
</dbReference>
<keyword evidence="6 13" id="KW-1133">Transmembrane helix</keyword>
<reference evidence="14" key="2">
    <citation type="journal article" date="2023" name="Commun. Biol.">
        <title>Intrasexual cuticular hydrocarbon dimorphism in a wasp sheds light on hydrocarbon biosynthesis genes in Hymenoptera.</title>
        <authorList>
            <person name="Moris V.C."/>
            <person name="Podsiadlowski L."/>
            <person name="Martin S."/>
            <person name="Oeyen J.P."/>
            <person name="Donath A."/>
            <person name="Petersen M."/>
            <person name="Wilbrandt J."/>
            <person name="Misof B."/>
            <person name="Liedtke D."/>
            <person name="Thamm M."/>
            <person name="Scheiner R."/>
            <person name="Schmitt T."/>
            <person name="Niehuis O."/>
        </authorList>
    </citation>
    <scope>NUCLEOTIDE SEQUENCE</scope>
    <source>
        <strain evidence="14">GBR_01_08_01A</strain>
    </source>
</reference>
<evidence type="ECO:0000256" key="3">
    <source>
        <dbReference type="ARBA" id="ARBA00022448"/>
    </source>
</evidence>
<evidence type="ECO:0000313" key="14">
    <source>
        <dbReference type="EMBL" id="KAK2582529.1"/>
    </source>
</evidence>
<dbReference type="EMBL" id="JAIFRP010000031">
    <property type="protein sequence ID" value="KAK2582529.1"/>
    <property type="molecule type" value="Genomic_DNA"/>
</dbReference>